<dbReference type="Proteomes" id="UP001519460">
    <property type="component" value="Unassembled WGS sequence"/>
</dbReference>
<keyword evidence="2" id="KW-1185">Reference proteome</keyword>
<reference evidence="1 2" key="1">
    <citation type="journal article" date="2023" name="Sci. Data">
        <title>Genome assembly of the Korean intertidal mud-creeper Batillaria attramentaria.</title>
        <authorList>
            <person name="Patra A.K."/>
            <person name="Ho P.T."/>
            <person name="Jun S."/>
            <person name="Lee S.J."/>
            <person name="Kim Y."/>
            <person name="Won Y.J."/>
        </authorList>
    </citation>
    <scope>NUCLEOTIDE SEQUENCE [LARGE SCALE GENOMIC DNA]</scope>
    <source>
        <strain evidence="1">Wonlab-2016</strain>
    </source>
</reference>
<evidence type="ECO:0000313" key="2">
    <source>
        <dbReference type="Proteomes" id="UP001519460"/>
    </source>
</evidence>
<sequence>ILQALLSDAVKHCDSDTDCRGNQKCCATGVCAVKCRCHDVICPGGEVCVKTPEPHCECQAGLSECPDEPCQVSSCSNHEDALCRNNYCGGCHAVWIERGRIVDDCQQEVERGRIVDDCN</sequence>
<gene>
    <name evidence="1" type="ORF">BaRGS_00013261</name>
</gene>
<comment type="caution">
    <text evidence="1">The sequence shown here is derived from an EMBL/GenBank/DDBJ whole genome shotgun (WGS) entry which is preliminary data.</text>
</comment>
<evidence type="ECO:0000313" key="1">
    <source>
        <dbReference type="EMBL" id="KAK7495563.1"/>
    </source>
</evidence>
<dbReference type="AlphaFoldDB" id="A0ABD0L7V6"/>
<name>A0ABD0L7V6_9CAEN</name>
<organism evidence="1 2">
    <name type="scientific">Batillaria attramentaria</name>
    <dbReference type="NCBI Taxonomy" id="370345"/>
    <lineage>
        <taxon>Eukaryota</taxon>
        <taxon>Metazoa</taxon>
        <taxon>Spiralia</taxon>
        <taxon>Lophotrochozoa</taxon>
        <taxon>Mollusca</taxon>
        <taxon>Gastropoda</taxon>
        <taxon>Caenogastropoda</taxon>
        <taxon>Sorbeoconcha</taxon>
        <taxon>Cerithioidea</taxon>
        <taxon>Batillariidae</taxon>
        <taxon>Batillaria</taxon>
    </lineage>
</organism>
<feature type="non-terminal residue" evidence="1">
    <location>
        <position position="1"/>
    </location>
</feature>
<proteinExistence type="predicted"/>
<dbReference type="EMBL" id="JACVVK020000074">
    <property type="protein sequence ID" value="KAK7495563.1"/>
    <property type="molecule type" value="Genomic_DNA"/>
</dbReference>
<protein>
    <submittedName>
        <fullName evidence="1">Uncharacterized protein</fullName>
    </submittedName>
</protein>
<accession>A0ABD0L7V6</accession>